<dbReference type="RefSeq" id="WP_133552661.1">
    <property type="nucleotide sequence ID" value="NZ_SNWM01000001.1"/>
</dbReference>
<dbReference type="Pfam" id="PF01638">
    <property type="entry name" value="HxlR"/>
    <property type="match status" value="1"/>
</dbReference>
<reference evidence="5 6" key="1">
    <citation type="submission" date="2019-03" db="EMBL/GenBank/DDBJ databases">
        <title>Genomic Encyclopedia of Archaeal and Bacterial Type Strains, Phase II (KMG-II): from individual species to whole genera.</title>
        <authorList>
            <person name="Goeker M."/>
        </authorList>
    </citation>
    <scope>NUCLEOTIDE SEQUENCE [LARGE SCALE GENOMIC DNA]</scope>
    <source>
        <strain evidence="5 6">DSM 19034</strain>
    </source>
</reference>
<keyword evidence="3" id="KW-0804">Transcription</keyword>
<evidence type="ECO:0000256" key="2">
    <source>
        <dbReference type="ARBA" id="ARBA00023125"/>
    </source>
</evidence>
<name>A0A4R6IQD6_9SPHI</name>
<dbReference type="GO" id="GO:0003677">
    <property type="term" value="F:DNA binding"/>
    <property type="evidence" value="ECO:0007669"/>
    <property type="project" value="UniProtKB-KW"/>
</dbReference>
<proteinExistence type="predicted"/>
<evidence type="ECO:0000256" key="1">
    <source>
        <dbReference type="ARBA" id="ARBA00023015"/>
    </source>
</evidence>
<evidence type="ECO:0000313" key="5">
    <source>
        <dbReference type="EMBL" id="TDO24564.1"/>
    </source>
</evidence>
<feature type="domain" description="HTH hxlR-type" evidence="4">
    <location>
        <begin position="15"/>
        <end position="118"/>
    </location>
</feature>
<accession>A0A4R6IQD6</accession>
<dbReference type="AlphaFoldDB" id="A0A4R6IQD6"/>
<dbReference type="InterPro" id="IPR002577">
    <property type="entry name" value="HTH_HxlR"/>
</dbReference>
<comment type="caution">
    <text evidence="5">The sequence shown here is derived from an EMBL/GenBank/DDBJ whole genome shotgun (WGS) entry which is preliminary data.</text>
</comment>
<dbReference type="InterPro" id="IPR036390">
    <property type="entry name" value="WH_DNA-bd_sf"/>
</dbReference>
<dbReference type="EMBL" id="SNWM01000001">
    <property type="protein sequence ID" value="TDO24564.1"/>
    <property type="molecule type" value="Genomic_DNA"/>
</dbReference>
<keyword evidence="2" id="KW-0238">DNA-binding</keyword>
<evidence type="ECO:0000256" key="3">
    <source>
        <dbReference type="ARBA" id="ARBA00023163"/>
    </source>
</evidence>
<evidence type="ECO:0000259" key="4">
    <source>
        <dbReference type="PROSITE" id="PS51118"/>
    </source>
</evidence>
<dbReference type="PROSITE" id="PS51118">
    <property type="entry name" value="HTH_HXLR"/>
    <property type="match status" value="1"/>
</dbReference>
<keyword evidence="6" id="KW-1185">Reference proteome</keyword>
<organism evidence="5 6">
    <name type="scientific">Pedobacter duraquae</name>
    <dbReference type="NCBI Taxonomy" id="425511"/>
    <lineage>
        <taxon>Bacteria</taxon>
        <taxon>Pseudomonadati</taxon>
        <taxon>Bacteroidota</taxon>
        <taxon>Sphingobacteriia</taxon>
        <taxon>Sphingobacteriales</taxon>
        <taxon>Sphingobacteriaceae</taxon>
        <taxon>Pedobacter</taxon>
    </lineage>
</organism>
<dbReference type="Proteomes" id="UP000295499">
    <property type="component" value="Unassembled WGS sequence"/>
</dbReference>
<sequence length="133" mass="15149">MNNQLNNALPSTEECAHSLKNVIDALYVLNGKWKLPLILSLVQLAKRFNEIQNEITGISSKVLAKELKDLELNGFITRKVYPTTPVAIIYEATDYSKTLKNVLRELSLWGGQHREKVKQSMRLTSYSLTRDSK</sequence>
<dbReference type="PANTHER" id="PTHR33204">
    <property type="entry name" value="TRANSCRIPTIONAL REGULATOR, MARR FAMILY"/>
    <property type="match status" value="1"/>
</dbReference>
<dbReference type="SUPFAM" id="SSF46785">
    <property type="entry name" value="Winged helix' DNA-binding domain"/>
    <property type="match status" value="1"/>
</dbReference>
<dbReference type="OrthoDB" id="769662at2"/>
<dbReference type="Gene3D" id="1.10.10.10">
    <property type="entry name" value="Winged helix-like DNA-binding domain superfamily/Winged helix DNA-binding domain"/>
    <property type="match status" value="1"/>
</dbReference>
<gene>
    <name evidence="5" type="ORF">CLV32_0853</name>
</gene>
<keyword evidence="1" id="KW-0805">Transcription regulation</keyword>
<protein>
    <submittedName>
        <fullName evidence="5">HxlR family transcriptional regulator</fullName>
    </submittedName>
</protein>
<dbReference type="InterPro" id="IPR036388">
    <property type="entry name" value="WH-like_DNA-bd_sf"/>
</dbReference>
<evidence type="ECO:0000313" key="6">
    <source>
        <dbReference type="Proteomes" id="UP000295499"/>
    </source>
</evidence>